<dbReference type="EMBL" id="FUWH01000012">
    <property type="protein sequence ID" value="SKA14669.1"/>
    <property type="molecule type" value="Genomic_DNA"/>
</dbReference>
<dbReference type="STRING" id="413434.SAMN04488132_11215"/>
<dbReference type="InterPro" id="IPR037284">
    <property type="entry name" value="SUF_FeS_clus_asmbl_SufBD_sf"/>
</dbReference>
<keyword evidence="5" id="KW-1185">Reference proteome</keyword>
<evidence type="ECO:0000259" key="3">
    <source>
        <dbReference type="Pfam" id="PF19295"/>
    </source>
</evidence>
<dbReference type="GO" id="GO:0016226">
    <property type="term" value="P:iron-sulfur cluster assembly"/>
    <property type="evidence" value="ECO:0007669"/>
    <property type="project" value="InterPro"/>
</dbReference>
<organism evidence="4 5">
    <name type="scientific">Sediminibacterium ginsengisoli</name>
    <dbReference type="NCBI Taxonomy" id="413434"/>
    <lineage>
        <taxon>Bacteria</taxon>
        <taxon>Pseudomonadati</taxon>
        <taxon>Bacteroidota</taxon>
        <taxon>Chitinophagia</taxon>
        <taxon>Chitinophagales</taxon>
        <taxon>Chitinophagaceae</taxon>
        <taxon>Sediminibacterium</taxon>
    </lineage>
</organism>
<dbReference type="Pfam" id="PF01458">
    <property type="entry name" value="SUFBD_core"/>
    <property type="match status" value="1"/>
</dbReference>
<dbReference type="InterPro" id="IPR045595">
    <property type="entry name" value="SufBD_N"/>
</dbReference>
<dbReference type="PANTHER" id="PTHR43575">
    <property type="entry name" value="PROTEIN ABCI7, CHLOROPLASTIC"/>
    <property type="match status" value="1"/>
</dbReference>
<protein>
    <submittedName>
        <fullName evidence="4">Iron-regulated ABC transporter permease protein SufD</fullName>
    </submittedName>
</protein>
<dbReference type="InterPro" id="IPR000825">
    <property type="entry name" value="SUF_FeS_clus_asmbl_SufBD_core"/>
</dbReference>
<dbReference type="InterPro" id="IPR055346">
    <property type="entry name" value="Fe-S_cluster_assembly_SufBD"/>
</dbReference>
<feature type="domain" description="SUF system FeS cluster assembly SufBD core" evidence="2">
    <location>
        <begin position="175"/>
        <end position="404"/>
    </location>
</feature>
<dbReference type="NCBIfam" id="TIGR01981">
    <property type="entry name" value="sufD"/>
    <property type="match status" value="1"/>
</dbReference>
<comment type="similarity">
    <text evidence="1">Belongs to the iron-sulfur cluster assembly SufBD family.</text>
</comment>
<gene>
    <name evidence="4" type="ORF">SAMN04488132_11215</name>
</gene>
<evidence type="ECO:0000313" key="5">
    <source>
        <dbReference type="Proteomes" id="UP000190888"/>
    </source>
</evidence>
<dbReference type="InterPro" id="IPR011542">
    <property type="entry name" value="SUF_FeS_clus_asmbl_SufD"/>
</dbReference>
<feature type="domain" description="SUF system FeS cluster assembly SufBD N-terminal" evidence="3">
    <location>
        <begin position="19"/>
        <end position="166"/>
    </location>
</feature>
<dbReference type="Proteomes" id="UP000190888">
    <property type="component" value="Unassembled WGS sequence"/>
</dbReference>
<dbReference type="OrthoDB" id="9768262at2"/>
<evidence type="ECO:0000256" key="1">
    <source>
        <dbReference type="ARBA" id="ARBA00043967"/>
    </source>
</evidence>
<dbReference type="SUPFAM" id="SSF101960">
    <property type="entry name" value="Stabilizer of iron transporter SufD"/>
    <property type="match status" value="1"/>
</dbReference>
<dbReference type="RefSeq" id="WP_078832529.1">
    <property type="nucleotide sequence ID" value="NZ_FUWH01000012.1"/>
</dbReference>
<name>A0A1T4RFH6_9BACT</name>
<evidence type="ECO:0000313" key="4">
    <source>
        <dbReference type="EMBL" id="SKA14669.1"/>
    </source>
</evidence>
<reference evidence="4 5" key="1">
    <citation type="submission" date="2017-02" db="EMBL/GenBank/DDBJ databases">
        <authorList>
            <person name="Peterson S.W."/>
        </authorList>
    </citation>
    <scope>NUCLEOTIDE SEQUENCE [LARGE SCALE GENOMIC DNA]</scope>
    <source>
        <strain evidence="4 5">DSM 22335</strain>
    </source>
</reference>
<proteinExistence type="inferred from homology"/>
<dbReference type="Pfam" id="PF19295">
    <property type="entry name" value="SufBD_N"/>
    <property type="match status" value="1"/>
</dbReference>
<sequence>MNQTDYLKARFEQLQQEEPGGNLAAVRSKAFSAFERMGIPTVRNEEWKYTRISGLFNKEYTLAADIAALSSNDLTTYQLPAHEEANVLVFVNGIFAEQHSVIRSAGISIQLLELAAKNEYAPIVAAHFDHSSSYVNDGINALNTALLHGGIFVHVAKNKVIEHPVYIYHISDARNTPVLAQPRSLVYLSENTQLQLAETYITIGGSGSFTNQVMEVVVEKDAQLSYYKIQNDSADASQVNTTHIRQTGTSVVNVVTISLNGGIVRNNLHAVMEASHAEAHLYGLYFQQGNSHIDNHTVVDNVVPHCQSNELYKGILDNNATGVFNGKIFVRKDAQKTNAFQSNKNVLLSDAASVNTKPQLEIYADDVKCSHGCTVGSLDEEGLFYLQSRGIPYKAAIALLLQGFAMDILEKIRLEPIRAYVTELIAQRLTAESI</sequence>
<evidence type="ECO:0000259" key="2">
    <source>
        <dbReference type="Pfam" id="PF01458"/>
    </source>
</evidence>
<accession>A0A1T4RFH6</accession>
<dbReference type="AlphaFoldDB" id="A0A1T4RFH6"/>
<dbReference type="PANTHER" id="PTHR43575:SF1">
    <property type="entry name" value="PROTEIN ABCI7, CHLOROPLASTIC"/>
    <property type="match status" value="1"/>
</dbReference>